<organism evidence="15 16">
    <name type="scientific">Luteimonas endophytica</name>
    <dbReference type="NCBI Taxonomy" id="3042023"/>
    <lineage>
        <taxon>Bacteria</taxon>
        <taxon>Pseudomonadati</taxon>
        <taxon>Pseudomonadota</taxon>
        <taxon>Gammaproteobacteria</taxon>
        <taxon>Lysobacterales</taxon>
        <taxon>Lysobacteraceae</taxon>
        <taxon>Luteimonas</taxon>
    </lineage>
</organism>
<evidence type="ECO:0000256" key="1">
    <source>
        <dbReference type="ARBA" id="ARBA00004571"/>
    </source>
</evidence>
<feature type="domain" description="TonB-dependent receptor plug" evidence="14">
    <location>
        <begin position="62"/>
        <end position="163"/>
    </location>
</feature>
<feature type="domain" description="TonB-dependent receptor-like beta-barrel" evidence="13">
    <location>
        <begin position="266"/>
        <end position="691"/>
    </location>
</feature>
<evidence type="ECO:0000259" key="13">
    <source>
        <dbReference type="Pfam" id="PF00593"/>
    </source>
</evidence>
<dbReference type="PROSITE" id="PS00430">
    <property type="entry name" value="TONB_DEPENDENT_REC_1"/>
    <property type="match status" value="1"/>
</dbReference>
<dbReference type="EMBL" id="JARXRM010000044">
    <property type="protein sequence ID" value="MDH5824301.1"/>
    <property type="molecule type" value="Genomic_DNA"/>
</dbReference>
<evidence type="ECO:0000256" key="9">
    <source>
        <dbReference type="PROSITE-ProRule" id="PRU01360"/>
    </source>
</evidence>
<protein>
    <submittedName>
        <fullName evidence="15">TonB-dependent receptor</fullName>
    </submittedName>
</protein>
<dbReference type="PANTHER" id="PTHR40980">
    <property type="entry name" value="PLUG DOMAIN-CONTAINING PROTEIN"/>
    <property type="match status" value="1"/>
</dbReference>
<evidence type="ECO:0000313" key="15">
    <source>
        <dbReference type="EMBL" id="MDH5824301.1"/>
    </source>
</evidence>
<dbReference type="InterPro" id="IPR036942">
    <property type="entry name" value="Beta-barrel_TonB_sf"/>
</dbReference>
<dbReference type="PROSITE" id="PS52016">
    <property type="entry name" value="TONB_DEPENDENT_REC_3"/>
    <property type="match status" value="1"/>
</dbReference>
<dbReference type="Gene3D" id="2.40.170.20">
    <property type="entry name" value="TonB-dependent receptor, beta-barrel domain"/>
    <property type="match status" value="1"/>
</dbReference>
<dbReference type="InterPro" id="IPR039426">
    <property type="entry name" value="TonB-dep_rcpt-like"/>
</dbReference>
<evidence type="ECO:0000256" key="8">
    <source>
        <dbReference type="ARBA" id="ARBA00023237"/>
    </source>
</evidence>
<proteinExistence type="inferred from homology"/>
<evidence type="ECO:0000256" key="12">
    <source>
        <dbReference type="SAM" id="SignalP"/>
    </source>
</evidence>
<dbReference type="Pfam" id="PF00593">
    <property type="entry name" value="TonB_dep_Rec_b-barrel"/>
    <property type="match status" value="1"/>
</dbReference>
<evidence type="ECO:0000256" key="10">
    <source>
        <dbReference type="PROSITE-ProRule" id="PRU10143"/>
    </source>
</evidence>
<evidence type="ECO:0000256" key="5">
    <source>
        <dbReference type="ARBA" id="ARBA00022729"/>
    </source>
</evidence>
<keyword evidence="7 9" id="KW-0472">Membrane</keyword>
<evidence type="ECO:0000259" key="14">
    <source>
        <dbReference type="Pfam" id="PF07715"/>
    </source>
</evidence>
<dbReference type="InterPro" id="IPR000531">
    <property type="entry name" value="Beta-barrel_TonB"/>
</dbReference>
<dbReference type="RefSeq" id="WP_280575612.1">
    <property type="nucleotide sequence ID" value="NZ_JARXRM010000044.1"/>
</dbReference>
<dbReference type="InterPro" id="IPR010916">
    <property type="entry name" value="TonB_box_CS"/>
</dbReference>
<keyword evidence="8 9" id="KW-0998">Cell outer membrane</keyword>
<gene>
    <name evidence="15" type="ORF">QFW77_15090</name>
</gene>
<dbReference type="Gene3D" id="2.170.130.10">
    <property type="entry name" value="TonB-dependent receptor, plug domain"/>
    <property type="match status" value="1"/>
</dbReference>
<name>A0ABT6JBX6_9GAMM</name>
<dbReference type="InterPro" id="IPR037066">
    <property type="entry name" value="Plug_dom_sf"/>
</dbReference>
<dbReference type="Pfam" id="PF07715">
    <property type="entry name" value="Plug"/>
    <property type="match status" value="1"/>
</dbReference>
<comment type="subcellular location">
    <subcellularLocation>
        <location evidence="1 9">Cell outer membrane</location>
        <topology evidence="1 9">Multi-pass membrane protein</topology>
    </subcellularLocation>
</comment>
<comment type="similarity">
    <text evidence="9 11">Belongs to the TonB-dependent receptor family.</text>
</comment>
<evidence type="ECO:0000256" key="2">
    <source>
        <dbReference type="ARBA" id="ARBA00022448"/>
    </source>
</evidence>
<keyword evidence="6 10" id="KW-0798">TonB box</keyword>
<dbReference type="InterPro" id="IPR012910">
    <property type="entry name" value="Plug_dom"/>
</dbReference>
<evidence type="ECO:0000256" key="3">
    <source>
        <dbReference type="ARBA" id="ARBA00022452"/>
    </source>
</evidence>
<keyword evidence="3 9" id="KW-1134">Transmembrane beta strand</keyword>
<keyword evidence="4 9" id="KW-0812">Transmembrane</keyword>
<dbReference type="Proteomes" id="UP001156940">
    <property type="component" value="Unassembled WGS sequence"/>
</dbReference>
<keyword evidence="16" id="KW-1185">Reference proteome</keyword>
<sequence>MKRHPRASSLSRALALALLPAIAPVALAQDAAPDGSIAGDPKQLDTIVVQGEIAYRNRTDDTAPVLSYDLEYFQRFEPNTVGDMVKRVPGAAFVGSDIMEFDGVQLRGLGGGYTQVLINGKKVPGAGDDRSFWVDRIPAEMVDRIEVLRSNSANRSGDAVAGAINIVLRDAYEFDGSYLRLGVNRAFDGEVNPTFGAVTSTEALGGRILAGINVQDRYRAKNKRSDRFSDPSMEELVSWEDQVEVKDGRDYSGNLSYTADVGETGRLSLDGFYVKTDRDVTEVSFEEEYDDDDVITADVPGMATVDQANWGLGLEYRFDMAGGTTELDVDHARFTDESWESEEEHVYENGEWDGSEGEAEYIDARDAETSFKLAHRRAVGATAEMELGIDYRRKKRDFAFTTYEWEAGDEGDAVAYALDGTVASVIEEKRLDPYIQFSGEAGVLAWEAGLRYETTRSDIRYEEDGDERDGAASKDYDELLPSAHLRWNLTDADRISLSLARSIKRPNFNELIPALLDGEFGDNDYIGNPQLAPETANGVDLGWEHRLGRNGVVGINFFYRDVKDLIEVVNTGAPSREMLDTWEDMVDDGEAASIEEAMIAEPADSWVFTSANVGDGSVYGVEFDLSTPLNMFGLDDTGVFLNYSWVESEVDDFLGERRFNNQARSVYNVGFIQDLPALAASFGISYRMQGDAHERILGEEVTVEYGGDLEAFVEKRFGKSVAVRLSAANLLDASKDEFFHKFDTLGDQVDRDYDEYELESEEAGPSYQLVMRWAF</sequence>
<evidence type="ECO:0000313" key="16">
    <source>
        <dbReference type="Proteomes" id="UP001156940"/>
    </source>
</evidence>
<evidence type="ECO:0000256" key="7">
    <source>
        <dbReference type="ARBA" id="ARBA00023136"/>
    </source>
</evidence>
<feature type="signal peptide" evidence="12">
    <location>
        <begin position="1"/>
        <end position="28"/>
    </location>
</feature>
<dbReference type="PANTHER" id="PTHR40980:SF4">
    <property type="entry name" value="TONB-DEPENDENT RECEPTOR-LIKE BETA-BARREL DOMAIN-CONTAINING PROTEIN"/>
    <property type="match status" value="1"/>
</dbReference>
<evidence type="ECO:0000256" key="6">
    <source>
        <dbReference type="ARBA" id="ARBA00023077"/>
    </source>
</evidence>
<feature type="chain" id="PRO_5046351302" evidence="12">
    <location>
        <begin position="29"/>
        <end position="775"/>
    </location>
</feature>
<evidence type="ECO:0000256" key="4">
    <source>
        <dbReference type="ARBA" id="ARBA00022692"/>
    </source>
</evidence>
<keyword evidence="15" id="KW-0675">Receptor</keyword>
<keyword evidence="5 12" id="KW-0732">Signal</keyword>
<reference evidence="15 16" key="1">
    <citation type="submission" date="2023-04" db="EMBL/GenBank/DDBJ databases">
        <title>Luteimonas endophyticus RD2P54.</title>
        <authorList>
            <person name="Sun J.-Q."/>
        </authorList>
    </citation>
    <scope>NUCLEOTIDE SEQUENCE [LARGE SCALE GENOMIC DNA]</scope>
    <source>
        <strain evidence="15 16">RD2P54</strain>
    </source>
</reference>
<dbReference type="SUPFAM" id="SSF56935">
    <property type="entry name" value="Porins"/>
    <property type="match status" value="1"/>
</dbReference>
<comment type="caution">
    <text evidence="15">The sequence shown here is derived from an EMBL/GenBank/DDBJ whole genome shotgun (WGS) entry which is preliminary data.</text>
</comment>
<evidence type="ECO:0000256" key="11">
    <source>
        <dbReference type="RuleBase" id="RU003357"/>
    </source>
</evidence>
<accession>A0ABT6JBX6</accession>
<feature type="short sequence motif" description="TonB box" evidence="10">
    <location>
        <begin position="46"/>
        <end position="52"/>
    </location>
</feature>
<dbReference type="CDD" id="cd01347">
    <property type="entry name" value="ligand_gated_channel"/>
    <property type="match status" value="1"/>
</dbReference>
<keyword evidence="2 9" id="KW-0813">Transport</keyword>